<sequence>MTPVLGSEPDAKVYLCTCTCDRPIASPSRRIPHRDRENLETSQLHPTVVRQISLPGVRKGSTGEVNN</sequence>
<keyword evidence="3" id="KW-1185">Reference proteome</keyword>
<organism evidence="2 3">
    <name type="scientific">Aspergillus carbonarius (strain ITEM 5010)</name>
    <dbReference type="NCBI Taxonomy" id="602072"/>
    <lineage>
        <taxon>Eukaryota</taxon>
        <taxon>Fungi</taxon>
        <taxon>Dikarya</taxon>
        <taxon>Ascomycota</taxon>
        <taxon>Pezizomycotina</taxon>
        <taxon>Eurotiomycetes</taxon>
        <taxon>Eurotiomycetidae</taxon>
        <taxon>Eurotiales</taxon>
        <taxon>Aspergillaceae</taxon>
        <taxon>Aspergillus</taxon>
        <taxon>Aspergillus subgen. Circumdati</taxon>
    </lineage>
</organism>
<dbReference type="Proteomes" id="UP000188318">
    <property type="component" value="Unassembled WGS sequence"/>
</dbReference>
<dbReference type="VEuPathDB" id="FungiDB:ASPCADRAFT_205504"/>
<name>A0A1R3RUV1_ASPC5</name>
<evidence type="ECO:0000313" key="3">
    <source>
        <dbReference type="Proteomes" id="UP000188318"/>
    </source>
</evidence>
<gene>
    <name evidence="2" type="ORF">ASPCADRAFT_205504</name>
</gene>
<reference evidence="3" key="1">
    <citation type="journal article" date="2017" name="Genome Biol.">
        <title>Comparative genomics reveals high biological diversity and specific adaptations in the industrially and medically important fungal genus Aspergillus.</title>
        <authorList>
            <person name="de Vries R.P."/>
            <person name="Riley R."/>
            <person name="Wiebenga A."/>
            <person name="Aguilar-Osorio G."/>
            <person name="Amillis S."/>
            <person name="Uchima C.A."/>
            <person name="Anderluh G."/>
            <person name="Asadollahi M."/>
            <person name="Askin M."/>
            <person name="Barry K."/>
            <person name="Battaglia E."/>
            <person name="Bayram O."/>
            <person name="Benocci T."/>
            <person name="Braus-Stromeyer S.A."/>
            <person name="Caldana C."/>
            <person name="Canovas D."/>
            <person name="Cerqueira G.C."/>
            <person name="Chen F."/>
            <person name="Chen W."/>
            <person name="Choi C."/>
            <person name="Clum A."/>
            <person name="Dos Santos R.A."/>
            <person name="Damasio A.R."/>
            <person name="Diallinas G."/>
            <person name="Emri T."/>
            <person name="Fekete E."/>
            <person name="Flipphi M."/>
            <person name="Freyberg S."/>
            <person name="Gallo A."/>
            <person name="Gournas C."/>
            <person name="Habgood R."/>
            <person name="Hainaut M."/>
            <person name="Harispe M.L."/>
            <person name="Henrissat B."/>
            <person name="Hilden K.S."/>
            <person name="Hope R."/>
            <person name="Hossain A."/>
            <person name="Karabika E."/>
            <person name="Karaffa L."/>
            <person name="Karanyi Z."/>
            <person name="Krasevec N."/>
            <person name="Kuo A."/>
            <person name="Kusch H."/>
            <person name="LaButti K."/>
            <person name="Lagendijk E.L."/>
            <person name="Lapidus A."/>
            <person name="Levasseur A."/>
            <person name="Lindquist E."/>
            <person name="Lipzen A."/>
            <person name="Logrieco A.F."/>
            <person name="MacCabe A."/>
            <person name="Maekelae M.R."/>
            <person name="Malavazi I."/>
            <person name="Melin P."/>
            <person name="Meyer V."/>
            <person name="Mielnichuk N."/>
            <person name="Miskei M."/>
            <person name="Molnar A.P."/>
            <person name="Mule G."/>
            <person name="Ngan C.Y."/>
            <person name="Orejas M."/>
            <person name="Orosz E."/>
            <person name="Ouedraogo J.P."/>
            <person name="Overkamp K.M."/>
            <person name="Park H.-S."/>
            <person name="Perrone G."/>
            <person name="Piumi F."/>
            <person name="Punt P.J."/>
            <person name="Ram A.F."/>
            <person name="Ramon A."/>
            <person name="Rauscher S."/>
            <person name="Record E."/>
            <person name="Riano-Pachon D.M."/>
            <person name="Robert V."/>
            <person name="Roehrig J."/>
            <person name="Ruller R."/>
            <person name="Salamov A."/>
            <person name="Salih N.S."/>
            <person name="Samson R.A."/>
            <person name="Sandor E."/>
            <person name="Sanguinetti M."/>
            <person name="Schuetze T."/>
            <person name="Sepcic K."/>
            <person name="Shelest E."/>
            <person name="Sherlock G."/>
            <person name="Sophianopoulou V."/>
            <person name="Squina F.M."/>
            <person name="Sun H."/>
            <person name="Susca A."/>
            <person name="Todd R.B."/>
            <person name="Tsang A."/>
            <person name="Unkles S.E."/>
            <person name="van de Wiele N."/>
            <person name="van Rossen-Uffink D."/>
            <person name="Oliveira J.V."/>
            <person name="Vesth T.C."/>
            <person name="Visser J."/>
            <person name="Yu J.-H."/>
            <person name="Zhou M."/>
            <person name="Andersen M.R."/>
            <person name="Archer D.B."/>
            <person name="Baker S.E."/>
            <person name="Benoit I."/>
            <person name="Brakhage A.A."/>
            <person name="Braus G.H."/>
            <person name="Fischer R."/>
            <person name="Frisvad J.C."/>
            <person name="Goldman G.H."/>
            <person name="Houbraken J."/>
            <person name="Oakley B."/>
            <person name="Pocsi I."/>
            <person name="Scazzocchio C."/>
            <person name="Seiboth B."/>
            <person name="vanKuyk P.A."/>
            <person name="Wortman J."/>
            <person name="Dyer P.S."/>
            <person name="Grigoriev I.V."/>
        </authorList>
    </citation>
    <scope>NUCLEOTIDE SEQUENCE [LARGE SCALE GENOMIC DNA]</scope>
    <source>
        <strain evidence="3">ITEM 5010</strain>
    </source>
</reference>
<accession>A0A1R3RUV1</accession>
<feature type="region of interest" description="Disordered" evidence="1">
    <location>
        <begin position="26"/>
        <end position="67"/>
    </location>
</feature>
<dbReference type="AlphaFoldDB" id="A0A1R3RUV1"/>
<protein>
    <submittedName>
        <fullName evidence="2">Uncharacterized protein</fullName>
    </submittedName>
</protein>
<evidence type="ECO:0000313" key="2">
    <source>
        <dbReference type="EMBL" id="OOF98248.1"/>
    </source>
</evidence>
<evidence type="ECO:0000256" key="1">
    <source>
        <dbReference type="SAM" id="MobiDB-lite"/>
    </source>
</evidence>
<dbReference type="EMBL" id="KV907496">
    <property type="protein sequence ID" value="OOF98248.1"/>
    <property type="molecule type" value="Genomic_DNA"/>
</dbReference>
<proteinExistence type="predicted"/>